<dbReference type="PANTHER" id="PTHR23416">
    <property type="entry name" value="SIALIC ACID SYNTHASE-RELATED"/>
    <property type="match status" value="1"/>
</dbReference>
<keyword evidence="2" id="KW-0677">Repeat</keyword>
<name>A0AAC9PSJ5_9PSEU</name>
<dbReference type="SUPFAM" id="SSF51161">
    <property type="entry name" value="Trimeric LpxA-like enzymes"/>
    <property type="match status" value="2"/>
</dbReference>
<keyword evidence="1" id="KW-0808">Transferase</keyword>
<dbReference type="Pfam" id="PF00132">
    <property type="entry name" value="Hexapep"/>
    <property type="match status" value="1"/>
</dbReference>
<evidence type="ECO:0000313" key="3">
    <source>
        <dbReference type="EMBL" id="APU15203.1"/>
    </source>
</evidence>
<dbReference type="PANTHER" id="PTHR23416:SF78">
    <property type="entry name" value="LIPOPOLYSACCHARIDE BIOSYNTHESIS O-ACETYL TRANSFERASE WBBJ-RELATED"/>
    <property type="match status" value="1"/>
</dbReference>
<proteinExistence type="predicted"/>
<sequence>MAAVDFPGVELRVSRARIGEGVRIGEGTVLVADDLVLGAGTVVGAGCDLRSARLELGPGAQVGVGSRWLVADEARLGTGTVVDVGAEVVCRKWVVGDGSYIGHRLRVGAGASMERRSVVRIGHRCQIAPDVVVNPTEPVVIGDGVGISAQVAIWTHGYHTGHPVREGHGAAFAGVEVGDGVWLGFRSVLLPGVRVGAGTVVAATATVNRSLPAGVLAAGVPAQVKRQLEPAALDAAGRRDAAAGLLDGWLERLRFKGLAVEQRDADGAGSRWWVSSSARCWEVVWRAAGRQCTGVVEVRTGNEGVPAVFDFAEPLAVRGVLDDLGHDLRDFLRRATWLFPYEGNSRGLVPERFARLLR</sequence>
<dbReference type="CDD" id="cd04647">
    <property type="entry name" value="LbH_MAT_like"/>
    <property type="match status" value="1"/>
</dbReference>
<dbReference type="InterPro" id="IPR011004">
    <property type="entry name" value="Trimer_LpxA-like_sf"/>
</dbReference>
<dbReference type="Gene3D" id="2.160.10.10">
    <property type="entry name" value="Hexapeptide repeat proteins"/>
    <property type="match status" value="2"/>
</dbReference>
<dbReference type="KEGG" id="acad:UA74_15755"/>
<dbReference type="InterPro" id="IPR018357">
    <property type="entry name" value="Hexapep_transf_CS"/>
</dbReference>
<dbReference type="PROSITE" id="PS00101">
    <property type="entry name" value="HEXAPEP_TRANSFERASES"/>
    <property type="match status" value="1"/>
</dbReference>
<dbReference type="Proteomes" id="UP000185511">
    <property type="component" value="Chromosome"/>
</dbReference>
<dbReference type="InterPro" id="IPR001451">
    <property type="entry name" value="Hexapep"/>
</dbReference>
<evidence type="ECO:0000313" key="4">
    <source>
        <dbReference type="Proteomes" id="UP000185511"/>
    </source>
</evidence>
<keyword evidence="4" id="KW-1185">Reference proteome</keyword>
<gene>
    <name evidence="3" type="ORF">UA74_15755</name>
</gene>
<dbReference type="GO" id="GO:0016740">
    <property type="term" value="F:transferase activity"/>
    <property type="evidence" value="ECO:0007669"/>
    <property type="project" value="UniProtKB-KW"/>
</dbReference>
<dbReference type="EMBL" id="CP016076">
    <property type="protein sequence ID" value="APU15203.1"/>
    <property type="molecule type" value="Genomic_DNA"/>
</dbReference>
<dbReference type="AlphaFoldDB" id="A0AAC9PSJ5"/>
<evidence type="ECO:0000256" key="2">
    <source>
        <dbReference type="ARBA" id="ARBA00022737"/>
    </source>
</evidence>
<reference evidence="4" key="1">
    <citation type="submission" date="2016-06" db="EMBL/GenBank/DDBJ databases">
        <title>Complete genome sequence of Actinoalloteichus fjordicus DSM 46855 (=ADI127-17), type strain of the new species Actinoalloteichus fjordicus.</title>
        <authorList>
            <person name="Ruckert C."/>
            <person name="Nouioui I."/>
            <person name="Willmese J."/>
            <person name="van Wezel G."/>
            <person name="Klenk H.-P."/>
            <person name="Kalinowski J."/>
            <person name="Zotchev S.B."/>
        </authorList>
    </citation>
    <scope>NUCLEOTIDE SEQUENCE [LARGE SCALE GENOMIC DNA]</scope>
    <source>
        <strain evidence="4">ADI127-7</strain>
    </source>
</reference>
<organism evidence="3 4">
    <name type="scientific">Actinoalloteichus fjordicus</name>
    <dbReference type="NCBI Taxonomy" id="1612552"/>
    <lineage>
        <taxon>Bacteria</taxon>
        <taxon>Bacillati</taxon>
        <taxon>Actinomycetota</taxon>
        <taxon>Actinomycetes</taxon>
        <taxon>Pseudonocardiales</taxon>
        <taxon>Pseudonocardiaceae</taxon>
        <taxon>Actinoalloteichus</taxon>
    </lineage>
</organism>
<protein>
    <submittedName>
        <fullName evidence="3">Acetyltransferase (Isoleucine patch superfamily)</fullName>
    </submittedName>
</protein>
<dbReference type="InterPro" id="IPR051159">
    <property type="entry name" value="Hexapeptide_acetyltransf"/>
</dbReference>
<dbReference type="RefSeq" id="WP_157442233.1">
    <property type="nucleotide sequence ID" value="NZ_CP016076.1"/>
</dbReference>
<evidence type="ECO:0000256" key="1">
    <source>
        <dbReference type="ARBA" id="ARBA00022679"/>
    </source>
</evidence>
<accession>A0AAC9PSJ5</accession>